<dbReference type="NCBIfam" id="NF009150">
    <property type="entry name" value="PRK12497.1-3"/>
    <property type="match status" value="1"/>
</dbReference>
<evidence type="ECO:0000256" key="1">
    <source>
        <dbReference type="ARBA" id="ARBA00006738"/>
    </source>
</evidence>
<dbReference type="AlphaFoldDB" id="A0A1L8D455"/>
<comment type="similarity">
    <text evidence="1 2">Belongs to the UPF0102 family.</text>
</comment>
<sequence length="118" mass="14130">MNRRELGKKWEELTEQYLRKKGYKILTRNYQIRGGEIDIVAQDGEFLVFIEVRFRSDISFGTPSETVNKKKKAALKKAIKVYIHENFLYHLQPRVDFIGIEQKDNQFFVNHYQNVLDF</sequence>
<dbReference type="HAMAP" id="MF_00048">
    <property type="entry name" value="UPF0102"/>
    <property type="match status" value="1"/>
</dbReference>
<dbReference type="CDD" id="cd20736">
    <property type="entry name" value="PoNe_Nuclease"/>
    <property type="match status" value="1"/>
</dbReference>
<evidence type="ECO:0000313" key="4">
    <source>
        <dbReference type="Proteomes" id="UP000187338"/>
    </source>
</evidence>
<dbReference type="EMBL" id="BDJL01000093">
    <property type="protein sequence ID" value="GAV25894.1"/>
    <property type="molecule type" value="Genomic_DNA"/>
</dbReference>
<keyword evidence="4" id="KW-1185">Reference proteome</keyword>
<comment type="caution">
    <text evidence="3">The sequence shown here is derived from an EMBL/GenBank/DDBJ whole genome shotgun (WGS) entry which is preliminary data.</text>
</comment>
<protein>
    <recommendedName>
        <fullName evidence="2">UPF0102 protein ciss_18270</fullName>
    </recommendedName>
</protein>
<dbReference type="GO" id="GO:0003676">
    <property type="term" value="F:nucleic acid binding"/>
    <property type="evidence" value="ECO:0007669"/>
    <property type="project" value="InterPro"/>
</dbReference>
<dbReference type="Gene3D" id="3.40.1350.10">
    <property type="match status" value="1"/>
</dbReference>
<dbReference type="OrthoDB" id="9802516at2"/>
<organism evidence="3 4">
    <name type="scientific">Carboxydothermus islandicus</name>
    <dbReference type="NCBI Taxonomy" id="661089"/>
    <lineage>
        <taxon>Bacteria</taxon>
        <taxon>Bacillati</taxon>
        <taxon>Bacillota</taxon>
        <taxon>Clostridia</taxon>
        <taxon>Thermoanaerobacterales</taxon>
        <taxon>Thermoanaerobacteraceae</taxon>
        <taxon>Carboxydothermus</taxon>
    </lineage>
</organism>
<evidence type="ECO:0000313" key="3">
    <source>
        <dbReference type="EMBL" id="GAV25894.1"/>
    </source>
</evidence>
<dbReference type="SUPFAM" id="SSF52980">
    <property type="entry name" value="Restriction endonuclease-like"/>
    <property type="match status" value="1"/>
</dbReference>
<proteinExistence type="inferred from homology"/>
<dbReference type="InterPro" id="IPR011335">
    <property type="entry name" value="Restrct_endonuc-II-like"/>
</dbReference>
<dbReference type="Proteomes" id="UP000187338">
    <property type="component" value="Unassembled WGS sequence"/>
</dbReference>
<accession>A0A1L8D455</accession>
<dbReference type="PANTHER" id="PTHR34039">
    <property type="entry name" value="UPF0102 PROTEIN YRAN"/>
    <property type="match status" value="1"/>
</dbReference>
<name>A0A1L8D455_9THEO</name>
<dbReference type="STRING" id="661089.ciss_18270"/>
<reference evidence="4" key="1">
    <citation type="submission" date="2016-12" db="EMBL/GenBank/DDBJ databases">
        <title>Draft Genome Sequences od Carboxydothermus pertinax and islandicus, Hydrogenogenic Carboxydotrophic Bacteria.</title>
        <authorList>
            <person name="Fukuyama Y."/>
            <person name="Ohmae K."/>
            <person name="Yoneda Y."/>
            <person name="Yoshida T."/>
            <person name="Sako Y."/>
        </authorList>
    </citation>
    <scope>NUCLEOTIDE SEQUENCE [LARGE SCALE GENOMIC DNA]</scope>
    <source>
        <strain evidence="4">SET</strain>
    </source>
</reference>
<evidence type="ECO:0000256" key="2">
    <source>
        <dbReference type="HAMAP-Rule" id="MF_00048"/>
    </source>
</evidence>
<gene>
    <name evidence="3" type="ORF">ciss_18270</name>
</gene>
<dbReference type="Pfam" id="PF02021">
    <property type="entry name" value="UPF0102"/>
    <property type="match status" value="1"/>
</dbReference>
<dbReference type="InterPro" id="IPR011856">
    <property type="entry name" value="tRNA_endonuc-like_dom_sf"/>
</dbReference>
<dbReference type="PANTHER" id="PTHR34039:SF1">
    <property type="entry name" value="UPF0102 PROTEIN YRAN"/>
    <property type="match status" value="1"/>
</dbReference>
<dbReference type="InterPro" id="IPR003509">
    <property type="entry name" value="UPF0102_YraN-like"/>
</dbReference>
<dbReference type="RefSeq" id="WP_075866100.1">
    <property type="nucleotide sequence ID" value="NZ_BDJL01000093.1"/>
</dbReference>